<sequence>MLAKMPDEKEENTETYLDALNAFERKPSREIPSELEQLLCRIARNGEPLFPWSKLKPLVVTKLENVIQEYIQSNPCEEVPVLPNVENVKFDDMRERLLRALHAFNSAPFTMQRLCELLTHPKRYYQRSDKFMRGVEKNVQVVSTVTPTGKRITHSCEIRNPNLVINGFPSDIHTQTSTPSSDSQASGDSAPSDDLPPSDGTTPSDGIAHTNGQEATGTQPLPDAVSSAPEQSVDSTGQNVEAPAAELETDQANERTTSSDHESPLIAGDPQDGKESATTNNEADACKPMEVADTSAAGDSDDSDGNKGDADHDSCSSMDSADSGDSSPDSALPSGPAYFDTLPPKDANAASDPTPAPTGPDLVDSSTDVGGSTTEEGSSSKTTSALQPDQTHSIFTQPSQEEQVSPLVTSAATSTVDTPADHSEAAVEPSDKTDDPSEEPASQSSASSEQVSQSDGTSKETAVEAEIPMEHK</sequence>
<dbReference type="GO" id="GO:0030289">
    <property type="term" value="C:protein phosphatase 4 complex"/>
    <property type="evidence" value="ECO:0007669"/>
    <property type="project" value="InterPro"/>
</dbReference>
<keyword evidence="3" id="KW-1185">Reference proteome</keyword>
<feature type="compositionally biased region" description="Basic and acidic residues" evidence="2">
    <location>
        <begin position="304"/>
        <end position="314"/>
    </location>
</feature>
<name>A0A8B7ZDG6_ACAPL</name>
<organism evidence="3 4">
    <name type="scientific">Acanthaster planci</name>
    <name type="common">Crown-of-thorns starfish</name>
    <dbReference type="NCBI Taxonomy" id="133434"/>
    <lineage>
        <taxon>Eukaryota</taxon>
        <taxon>Metazoa</taxon>
        <taxon>Echinodermata</taxon>
        <taxon>Eleutherozoa</taxon>
        <taxon>Asterozoa</taxon>
        <taxon>Asteroidea</taxon>
        <taxon>Valvatacea</taxon>
        <taxon>Valvatida</taxon>
        <taxon>Acanthasteridae</taxon>
        <taxon>Acanthaster</taxon>
    </lineage>
</organism>
<dbReference type="GO" id="GO:0005737">
    <property type="term" value="C:cytoplasm"/>
    <property type="evidence" value="ECO:0007669"/>
    <property type="project" value="TreeGrafter"/>
</dbReference>
<proteinExistence type="inferred from homology"/>
<evidence type="ECO:0000313" key="4">
    <source>
        <dbReference type="RefSeq" id="XP_022101241.1"/>
    </source>
</evidence>
<feature type="compositionally biased region" description="Polar residues" evidence="2">
    <location>
        <begin position="210"/>
        <end position="219"/>
    </location>
</feature>
<accession>A0A8B7ZDG6</accession>
<comment type="similarity">
    <text evidence="1">Belongs to the PPP4R2 family.</text>
</comment>
<reference evidence="4" key="1">
    <citation type="submission" date="2025-08" db="UniProtKB">
        <authorList>
            <consortium name="RefSeq"/>
        </authorList>
    </citation>
    <scope>IDENTIFICATION</scope>
</reference>
<feature type="compositionally biased region" description="Basic and acidic residues" evidence="2">
    <location>
        <begin position="457"/>
        <end position="472"/>
    </location>
</feature>
<feature type="compositionally biased region" description="Basic and acidic residues" evidence="2">
    <location>
        <begin position="419"/>
        <end position="435"/>
    </location>
</feature>
<dbReference type="AlphaFoldDB" id="A0A8B7ZDG6"/>
<feature type="compositionally biased region" description="Low complexity" evidence="2">
    <location>
        <begin position="363"/>
        <end position="384"/>
    </location>
</feature>
<feature type="region of interest" description="Disordered" evidence="2">
    <location>
        <begin position="167"/>
        <end position="472"/>
    </location>
</feature>
<dbReference type="InterPro" id="IPR015267">
    <property type="entry name" value="PPP4R2"/>
</dbReference>
<dbReference type="GO" id="GO:0005634">
    <property type="term" value="C:nucleus"/>
    <property type="evidence" value="ECO:0007669"/>
    <property type="project" value="TreeGrafter"/>
</dbReference>
<evidence type="ECO:0000256" key="1">
    <source>
        <dbReference type="ARBA" id="ARBA00009207"/>
    </source>
</evidence>
<feature type="compositionally biased region" description="Low complexity" evidence="2">
    <location>
        <begin position="439"/>
        <end position="455"/>
    </location>
</feature>
<dbReference type="GO" id="GO:0019888">
    <property type="term" value="F:protein phosphatase regulator activity"/>
    <property type="evidence" value="ECO:0007669"/>
    <property type="project" value="InterPro"/>
</dbReference>
<evidence type="ECO:0000313" key="3">
    <source>
        <dbReference type="Proteomes" id="UP000694845"/>
    </source>
</evidence>
<dbReference type="OrthoDB" id="341898at2759"/>
<dbReference type="GeneID" id="110984915"/>
<evidence type="ECO:0000256" key="2">
    <source>
        <dbReference type="SAM" id="MobiDB-lite"/>
    </source>
</evidence>
<dbReference type="RefSeq" id="XP_022101241.1">
    <property type="nucleotide sequence ID" value="XM_022245549.1"/>
</dbReference>
<feature type="compositionally biased region" description="Low complexity" evidence="2">
    <location>
        <begin position="315"/>
        <end position="337"/>
    </location>
</feature>
<feature type="compositionally biased region" description="Low complexity" evidence="2">
    <location>
        <begin position="185"/>
        <end position="200"/>
    </location>
</feature>
<dbReference type="PANTHER" id="PTHR16487:SF0">
    <property type="entry name" value="PROTEIN PHOSPHATASE 4 REGULATORY SUBUNIT 2-RELATED"/>
    <property type="match status" value="1"/>
</dbReference>
<dbReference type="Pfam" id="PF09184">
    <property type="entry name" value="PPP4R2"/>
    <property type="match status" value="1"/>
</dbReference>
<feature type="compositionally biased region" description="Polar residues" evidence="2">
    <location>
        <begin position="172"/>
        <end position="184"/>
    </location>
</feature>
<feature type="compositionally biased region" description="Polar residues" evidence="2">
    <location>
        <begin position="228"/>
        <end position="239"/>
    </location>
</feature>
<dbReference type="KEGG" id="aplc:110984915"/>
<dbReference type="Proteomes" id="UP000694845">
    <property type="component" value="Unplaced"/>
</dbReference>
<dbReference type="PANTHER" id="PTHR16487">
    <property type="entry name" value="PPP4R2-RELATED PROTEIN"/>
    <property type="match status" value="1"/>
</dbReference>
<gene>
    <name evidence="4" type="primary">LOC110984915</name>
</gene>
<feature type="compositionally biased region" description="Polar residues" evidence="2">
    <location>
        <begin position="385"/>
        <end position="417"/>
    </location>
</feature>
<protein>
    <submittedName>
        <fullName evidence="4">Serine/threonine-protein phosphatase 4 regulatory subunit 2-A-like isoform X1</fullName>
    </submittedName>
</protein>